<dbReference type="AlphaFoldDB" id="F8JXM5"/>
<evidence type="ECO:0000313" key="3">
    <source>
        <dbReference type="Proteomes" id="UP000007842"/>
    </source>
</evidence>
<dbReference type="Proteomes" id="UP000007842">
    <property type="component" value="Chromosome"/>
</dbReference>
<protein>
    <recommendedName>
        <fullName evidence="1">SseB protein N-terminal domain-containing protein</fullName>
    </recommendedName>
</protein>
<evidence type="ECO:0000259" key="1">
    <source>
        <dbReference type="Pfam" id="PF07179"/>
    </source>
</evidence>
<dbReference type="HOGENOM" id="CLU_150077_1_0_11"/>
<organism evidence="2 3">
    <name type="scientific">Streptantibioticus cattleyicolor (strain ATCC 35852 / DSM 46488 / JCM 4925 / NBRC 14057 / NRRL 8057)</name>
    <name type="common">Streptomyces cattleya</name>
    <dbReference type="NCBI Taxonomy" id="1003195"/>
    <lineage>
        <taxon>Bacteria</taxon>
        <taxon>Bacillati</taxon>
        <taxon>Actinomycetota</taxon>
        <taxon>Actinomycetes</taxon>
        <taxon>Kitasatosporales</taxon>
        <taxon>Streptomycetaceae</taxon>
        <taxon>Streptantibioticus</taxon>
    </lineage>
</organism>
<dbReference type="KEGG" id="sct:SCAT_4763"/>
<evidence type="ECO:0000313" key="2">
    <source>
        <dbReference type="EMBL" id="AEW97127.1"/>
    </source>
</evidence>
<feature type="domain" description="SseB protein N-terminal" evidence="1">
    <location>
        <begin position="22"/>
        <end position="92"/>
    </location>
</feature>
<proteinExistence type="predicted"/>
<dbReference type="EMBL" id="CP003219">
    <property type="protein sequence ID" value="AEW97127.1"/>
    <property type="molecule type" value="Genomic_DNA"/>
</dbReference>
<dbReference type="InterPro" id="IPR049975">
    <property type="entry name" value="SAV_915-like_dom"/>
</dbReference>
<sequence>MEALPSSGPEDAGGVRPAECSLYVPVRPGRAATALRICRTPQGVRTVVAFTSRHRLADAFGPGQPWIRLGTPALRALAEPLGVHEVTIDPRFSVDADPGVPVG</sequence>
<dbReference type="KEGG" id="scy:SCATT_47560"/>
<dbReference type="RefSeq" id="WP_014145467.1">
    <property type="nucleotide sequence ID" value="NC_016111.1"/>
</dbReference>
<dbReference type="Pfam" id="PF07179">
    <property type="entry name" value="SseB"/>
    <property type="match status" value="1"/>
</dbReference>
<name>F8JXM5_STREN</name>
<dbReference type="eggNOG" id="ENOG503207F">
    <property type="taxonomic scope" value="Bacteria"/>
</dbReference>
<accession>F8JXM5</accession>
<dbReference type="PATRIC" id="fig|1003195.11.peg.6195"/>
<gene>
    <name evidence="2" type="ordered locus">SCATT_47560</name>
</gene>
<dbReference type="OrthoDB" id="4238227at2"/>
<dbReference type="NCBIfam" id="NF042914">
    <property type="entry name" value="SAV915_dom"/>
    <property type="match status" value="1"/>
</dbReference>
<keyword evidence="3" id="KW-1185">Reference proteome</keyword>
<dbReference type="InterPro" id="IPR009839">
    <property type="entry name" value="SseB_N"/>
</dbReference>
<reference evidence="3" key="1">
    <citation type="submission" date="2011-12" db="EMBL/GenBank/DDBJ databases">
        <title>Complete genome sequence of Streptomyces cattleya strain DSM 46488.</title>
        <authorList>
            <person name="Ou H.-Y."/>
            <person name="Li P."/>
            <person name="Zhao C."/>
            <person name="O'Hagan D."/>
            <person name="Deng Z."/>
        </authorList>
    </citation>
    <scope>NUCLEOTIDE SEQUENCE [LARGE SCALE GENOMIC DNA]</scope>
    <source>
        <strain evidence="3">ATCC 35852 / DSM 46488 / JCM 4925 / NBRC 14057 / NRRL 8057</strain>
    </source>
</reference>
<accession>G8WV43</accession>